<dbReference type="InterPro" id="IPR031107">
    <property type="entry name" value="Small_HSP"/>
</dbReference>
<proteinExistence type="inferred from homology"/>
<dbReference type="InterPro" id="IPR007052">
    <property type="entry name" value="CS_dom"/>
</dbReference>
<organism evidence="5 6">
    <name type="scientific">Candidatus Syntropharchaeum caldarium</name>
    <dbReference type="NCBI Taxonomy" id="1838285"/>
    <lineage>
        <taxon>Archaea</taxon>
        <taxon>Methanobacteriati</taxon>
        <taxon>Methanobacteriota</taxon>
        <taxon>Stenosarchaea group</taxon>
        <taxon>Methanomicrobia</taxon>
        <taxon>Methanosarcinales</taxon>
        <taxon>ANME-2 cluster</taxon>
        <taxon>Candidatus Syntropharchaeum</taxon>
    </lineage>
</organism>
<dbReference type="EMBL" id="LYOS01000004">
    <property type="protein sequence ID" value="OFV67371.1"/>
    <property type="molecule type" value="Genomic_DNA"/>
</dbReference>
<protein>
    <submittedName>
        <fullName evidence="5">Heat shock protein Hsp20 domain protein</fullName>
    </submittedName>
</protein>
<dbReference type="SUPFAM" id="SSF49764">
    <property type="entry name" value="HSP20-like chaperones"/>
    <property type="match status" value="1"/>
</dbReference>
<evidence type="ECO:0000256" key="1">
    <source>
        <dbReference type="PROSITE-ProRule" id="PRU00285"/>
    </source>
</evidence>
<dbReference type="PANTHER" id="PTHR11527">
    <property type="entry name" value="HEAT-SHOCK PROTEIN 20 FAMILY MEMBER"/>
    <property type="match status" value="1"/>
</dbReference>
<keyword evidence="6" id="KW-1185">Reference proteome</keyword>
<feature type="domain" description="CS" evidence="4">
    <location>
        <begin position="49"/>
        <end position="155"/>
    </location>
</feature>
<evidence type="ECO:0000313" key="6">
    <source>
        <dbReference type="Proteomes" id="UP000186940"/>
    </source>
</evidence>
<evidence type="ECO:0000259" key="4">
    <source>
        <dbReference type="PROSITE" id="PS51203"/>
    </source>
</evidence>
<accession>A0A1F2P9I4</accession>
<dbReference type="InterPro" id="IPR008978">
    <property type="entry name" value="HSP20-like_chaperone"/>
</dbReference>
<evidence type="ECO:0000259" key="3">
    <source>
        <dbReference type="PROSITE" id="PS01031"/>
    </source>
</evidence>
<name>A0A1F2P9I4_9EURY</name>
<evidence type="ECO:0000313" key="5">
    <source>
        <dbReference type="EMBL" id="OFV67371.1"/>
    </source>
</evidence>
<dbReference type="STRING" id="1838285.SCAL_001289"/>
<dbReference type="CDD" id="cd06464">
    <property type="entry name" value="ACD_sHsps-like"/>
    <property type="match status" value="1"/>
</dbReference>
<gene>
    <name evidence="5" type="ORF">SCAL_001289</name>
</gene>
<comment type="similarity">
    <text evidence="1 2">Belongs to the small heat shock protein (HSP20) family.</text>
</comment>
<dbReference type="Pfam" id="PF00011">
    <property type="entry name" value="HSP20"/>
    <property type="match status" value="1"/>
</dbReference>
<keyword evidence="5" id="KW-0346">Stress response</keyword>
<dbReference type="Proteomes" id="UP000186940">
    <property type="component" value="Unassembled WGS sequence"/>
</dbReference>
<dbReference type="AlphaFoldDB" id="A0A1F2P9I4"/>
<comment type="caution">
    <text evidence="5">The sequence shown here is derived from an EMBL/GenBank/DDBJ whole genome shotgun (WGS) entry which is preliminary data.</text>
</comment>
<sequence length="155" mass="17758">MMWRRRHIFDPFYELKRMEEWMNDLMGEMQTAGGLLLPESTGKEVAPISRVPSIDLIDKGDTLVLRADVPGVDKSDISVNMKDDMIEISAERKGEEEVKEEGYIRRERHYAKYYRAVPLPASVDKDAITAKFENGVLEVTMPKVAAEEVKKIEVK</sequence>
<feature type="domain" description="SHSP" evidence="3">
    <location>
        <begin position="45"/>
        <end position="155"/>
    </location>
</feature>
<dbReference type="PROSITE" id="PS01031">
    <property type="entry name" value="SHSP"/>
    <property type="match status" value="1"/>
</dbReference>
<dbReference type="Gene3D" id="2.60.40.790">
    <property type="match status" value="1"/>
</dbReference>
<evidence type="ECO:0000256" key="2">
    <source>
        <dbReference type="RuleBase" id="RU003616"/>
    </source>
</evidence>
<dbReference type="PROSITE" id="PS51203">
    <property type="entry name" value="CS"/>
    <property type="match status" value="1"/>
</dbReference>
<reference evidence="5" key="1">
    <citation type="submission" date="2016-05" db="EMBL/GenBank/DDBJ databases">
        <title>Microbial consortia oxidize butane by reversing methanogenesis.</title>
        <authorList>
            <person name="Laso-Perez R."/>
            <person name="Richter M."/>
            <person name="Wegener G."/>
            <person name="Musat F."/>
        </authorList>
    </citation>
    <scope>NUCLEOTIDE SEQUENCE [LARGE SCALE GENOMIC DNA]</scope>
    <source>
        <strain evidence="5">BOX2</strain>
    </source>
</reference>
<dbReference type="InterPro" id="IPR002068">
    <property type="entry name" value="A-crystallin/Hsp20_dom"/>
</dbReference>